<gene>
    <name evidence="5" type="ORF">IAC68_00765</name>
</gene>
<dbReference type="Gene3D" id="3.40.630.40">
    <property type="entry name" value="Zn-dependent exopeptidases"/>
    <property type="match status" value="1"/>
</dbReference>
<dbReference type="PANTHER" id="PTHR30404">
    <property type="entry name" value="N-ACETYLMURAMOYL-L-ALANINE AMIDASE"/>
    <property type="match status" value="1"/>
</dbReference>
<dbReference type="FunFam" id="3.40.630.40:FF:000005">
    <property type="entry name" value="N-acetylmuramoyl-L-alanine amidase (AmiA)"/>
    <property type="match status" value="1"/>
</dbReference>
<comment type="caution">
    <text evidence="5">The sequence shown here is derived from an EMBL/GenBank/DDBJ whole genome shotgun (WGS) entry which is preliminary data.</text>
</comment>
<dbReference type="EC" id="3.5.1.28" evidence="2"/>
<dbReference type="Proteomes" id="UP000823635">
    <property type="component" value="Unassembled WGS sequence"/>
</dbReference>
<dbReference type="CDD" id="cd02696">
    <property type="entry name" value="MurNAc-LAA"/>
    <property type="match status" value="1"/>
</dbReference>
<sequence>MPFTEKKTIKYAAFALLFAVFSLVLPRTLAASGEGGTIKTVVIDPGHGGHDPGTIWANGKYKEKDIVLSVSLRLGSLIKQKYPSVKVLYTRSSDKFVDLSERSYFANRNKADLFISIHVNATGTTSVTGTETFVMGTDKSDSNFELCKKENSVIALEDDYQSKYEGFDPSSPESYIIFSLLQNVHLEQSLRFAELIQQRYKSGPIQTNRGVKQGGLIVLWKSTMPAVLTEIGFLSNAKDRSILASRDGQAKIADNIFKAFCQYKEEIEQIHGEAEASESTPQAPAQTDNPEEYYTIQILSVSKPLAKNARDLKGLTDYRYVKSGNAYKYTTGRYSSRSEAQKNLPAVRKLFKGAFVVKVKDGKIEI</sequence>
<dbReference type="SUPFAM" id="SSF53187">
    <property type="entry name" value="Zn-dependent exopeptidases"/>
    <property type="match status" value="1"/>
</dbReference>
<protein>
    <recommendedName>
        <fullName evidence="2">N-acetylmuramoyl-L-alanine amidase</fullName>
        <ecNumber evidence="2">3.5.1.28</ecNumber>
    </recommendedName>
</protein>
<accession>A0A9D9GYC6</accession>
<evidence type="ECO:0000313" key="5">
    <source>
        <dbReference type="EMBL" id="MBO8428453.1"/>
    </source>
</evidence>
<dbReference type="AlphaFoldDB" id="A0A9D9GYC6"/>
<evidence type="ECO:0000259" key="4">
    <source>
        <dbReference type="SMART" id="SM00646"/>
    </source>
</evidence>
<evidence type="ECO:0000256" key="3">
    <source>
        <dbReference type="ARBA" id="ARBA00022801"/>
    </source>
</evidence>
<dbReference type="GO" id="GO:0008745">
    <property type="term" value="F:N-acetylmuramoyl-L-alanine amidase activity"/>
    <property type="evidence" value="ECO:0007669"/>
    <property type="project" value="UniProtKB-EC"/>
</dbReference>
<dbReference type="PANTHER" id="PTHR30404:SF0">
    <property type="entry name" value="N-ACETYLMURAMOYL-L-ALANINE AMIDASE AMIC"/>
    <property type="match status" value="1"/>
</dbReference>
<dbReference type="EMBL" id="JADINB010000018">
    <property type="protein sequence ID" value="MBO8428453.1"/>
    <property type="molecule type" value="Genomic_DNA"/>
</dbReference>
<keyword evidence="3" id="KW-0378">Hydrolase</keyword>
<reference evidence="5" key="1">
    <citation type="submission" date="2020-10" db="EMBL/GenBank/DDBJ databases">
        <authorList>
            <person name="Gilroy R."/>
        </authorList>
    </citation>
    <scope>NUCLEOTIDE SEQUENCE</scope>
    <source>
        <strain evidence="5">15467</strain>
    </source>
</reference>
<dbReference type="GO" id="GO:0009253">
    <property type="term" value="P:peptidoglycan catabolic process"/>
    <property type="evidence" value="ECO:0007669"/>
    <property type="project" value="InterPro"/>
</dbReference>
<dbReference type="InterPro" id="IPR002508">
    <property type="entry name" value="MurNAc-LAA_cat"/>
</dbReference>
<dbReference type="GO" id="GO:0042834">
    <property type="term" value="F:peptidoglycan binding"/>
    <property type="evidence" value="ECO:0007669"/>
    <property type="project" value="InterPro"/>
</dbReference>
<evidence type="ECO:0000256" key="2">
    <source>
        <dbReference type="ARBA" id="ARBA00011901"/>
    </source>
</evidence>
<dbReference type="InterPro" id="IPR007730">
    <property type="entry name" value="SPOR-like_dom"/>
</dbReference>
<comment type="catalytic activity">
    <reaction evidence="1">
        <text>Hydrolyzes the link between N-acetylmuramoyl residues and L-amino acid residues in certain cell-wall glycopeptides.</text>
        <dbReference type="EC" id="3.5.1.28"/>
    </reaction>
</comment>
<name>A0A9D9GYC6_9BACT</name>
<proteinExistence type="predicted"/>
<dbReference type="SMART" id="SM00646">
    <property type="entry name" value="Ami_3"/>
    <property type="match status" value="1"/>
</dbReference>
<feature type="domain" description="MurNAc-LAA" evidence="4">
    <location>
        <begin position="103"/>
        <end position="261"/>
    </location>
</feature>
<evidence type="ECO:0000313" key="6">
    <source>
        <dbReference type="Proteomes" id="UP000823635"/>
    </source>
</evidence>
<dbReference type="GO" id="GO:0030288">
    <property type="term" value="C:outer membrane-bounded periplasmic space"/>
    <property type="evidence" value="ECO:0007669"/>
    <property type="project" value="TreeGrafter"/>
</dbReference>
<reference evidence="5" key="2">
    <citation type="journal article" date="2021" name="PeerJ">
        <title>Extensive microbial diversity within the chicken gut microbiome revealed by metagenomics and culture.</title>
        <authorList>
            <person name="Gilroy R."/>
            <person name="Ravi A."/>
            <person name="Getino M."/>
            <person name="Pursley I."/>
            <person name="Horton D.L."/>
            <person name="Alikhan N.F."/>
            <person name="Baker D."/>
            <person name="Gharbi K."/>
            <person name="Hall N."/>
            <person name="Watson M."/>
            <person name="Adriaenssens E.M."/>
            <person name="Foster-Nyarko E."/>
            <person name="Jarju S."/>
            <person name="Secka A."/>
            <person name="Antonio M."/>
            <person name="Oren A."/>
            <person name="Chaudhuri R.R."/>
            <person name="La Ragione R."/>
            <person name="Hildebrand F."/>
            <person name="Pallen M.J."/>
        </authorList>
    </citation>
    <scope>NUCLEOTIDE SEQUENCE</scope>
    <source>
        <strain evidence="5">15467</strain>
    </source>
</reference>
<dbReference type="InterPro" id="IPR050695">
    <property type="entry name" value="N-acetylmuramoyl_amidase_3"/>
</dbReference>
<dbReference type="Pfam" id="PF01520">
    <property type="entry name" value="Amidase_3"/>
    <property type="match status" value="1"/>
</dbReference>
<dbReference type="Pfam" id="PF05036">
    <property type="entry name" value="SPOR"/>
    <property type="match status" value="1"/>
</dbReference>
<organism evidence="5 6">
    <name type="scientific">Candidatus Egerieousia excrementavium</name>
    <dbReference type="NCBI Taxonomy" id="2840778"/>
    <lineage>
        <taxon>Bacteria</taxon>
        <taxon>Pseudomonadati</taxon>
        <taxon>Bacteroidota</taxon>
        <taxon>Bacteroidia</taxon>
        <taxon>Bacteroidales</taxon>
        <taxon>Candidatus Egerieousia</taxon>
    </lineage>
</organism>
<evidence type="ECO:0000256" key="1">
    <source>
        <dbReference type="ARBA" id="ARBA00001561"/>
    </source>
</evidence>